<sequence>MLRDLFPQYPATAKCEDDGKPMAKPYKCEDDGKPMAKPYKFSNQRLKDLGHRGLVEPDERQRGGSEKVKVDEESTTYHGNGRGP</sequence>
<organism evidence="2 3">
    <name type="scientific">Oryza rufipogon</name>
    <name type="common">Brownbeard rice</name>
    <name type="synonym">Asian wild rice</name>
    <dbReference type="NCBI Taxonomy" id="4529"/>
    <lineage>
        <taxon>Eukaryota</taxon>
        <taxon>Viridiplantae</taxon>
        <taxon>Streptophyta</taxon>
        <taxon>Embryophyta</taxon>
        <taxon>Tracheophyta</taxon>
        <taxon>Spermatophyta</taxon>
        <taxon>Magnoliopsida</taxon>
        <taxon>Liliopsida</taxon>
        <taxon>Poales</taxon>
        <taxon>Poaceae</taxon>
        <taxon>BOP clade</taxon>
        <taxon>Oryzoideae</taxon>
        <taxon>Oryzeae</taxon>
        <taxon>Oryzinae</taxon>
        <taxon>Oryza</taxon>
    </lineage>
</organism>
<feature type="compositionally biased region" description="Basic and acidic residues" evidence="1">
    <location>
        <begin position="14"/>
        <end position="34"/>
    </location>
</feature>
<dbReference type="HOGENOM" id="CLU_2531421_0_0_1"/>
<evidence type="ECO:0000313" key="3">
    <source>
        <dbReference type="Proteomes" id="UP000008022"/>
    </source>
</evidence>
<name>A0A0E0NMM7_ORYRU</name>
<evidence type="ECO:0000313" key="2">
    <source>
        <dbReference type="EnsemblPlants" id="ORUFI02G38400.1"/>
    </source>
</evidence>
<feature type="compositionally biased region" description="Basic and acidic residues" evidence="1">
    <location>
        <begin position="45"/>
        <end position="72"/>
    </location>
</feature>
<keyword evidence="3" id="KW-1185">Reference proteome</keyword>
<evidence type="ECO:0000256" key="1">
    <source>
        <dbReference type="SAM" id="MobiDB-lite"/>
    </source>
</evidence>
<accession>A0A0E0NMM7</accession>
<dbReference type="AlphaFoldDB" id="A0A0E0NMM7"/>
<dbReference type="Gramene" id="ORUFI02G38400.1">
    <property type="protein sequence ID" value="ORUFI02G38400.1"/>
    <property type="gene ID" value="ORUFI02G38400"/>
</dbReference>
<dbReference type="EnsemblPlants" id="ORUFI02G38400.1">
    <property type="protein sequence ID" value="ORUFI02G38400.1"/>
    <property type="gene ID" value="ORUFI02G38400"/>
</dbReference>
<protein>
    <submittedName>
        <fullName evidence="2">Uncharacterized protein</fullName>
    </submittedName>
</protein>
<reference evidence="2" key="2">
    <citation type="submission" date="2015-06" db="UniProtKB">
        <authorList>
            <consortium name="EnsemblPlants"/>
        </authorList>
    </citation>
    <scope>IDENTIFICATION</scope>
</reference>
<reference evidence="3" key="1">
    <citation type="submission" date="2013-06" db="EMBL/GenBank/DDBJ databases">
        <authorList>
            <person name="Zhao Q."/>
        </authorList>
    </citation>
    <scope>NUCLEOTIDE SEQUENCE</scope>
    <source>
        <strain evidence="3">cv. W1943</strain>
    </source>
</reference>
<proteinExistence type="predicted"/>
<dbReference type="Proteomes" id="UP000008022">
    <property type="component" value="Unassembled WGS sequence"/>
</dbReference>
<feature type="region of interest" description="Disordered" evidence="1">
    <location>
        <begin position="1"/>
        <end position="84"/>
    </location>
</feature>